<feature type="domain" description="Nitroreductase" evidence="9">
    <location>
        <begin position="14"/>
        <end position="167"/>
    </location>
</feature>
<evidence type="ECO:0000313" key="11">
    <source>
        <dbReference type="Proteomes" id="UP000515679"/>
    </source>
</evidence>
<keyword evidence="2 7" id="KW-0285">Flavoprotein</keyword>
<dbReference type="CDD" id="cd02135">
    <property type="entry name" value="YdjA-like"/>
    <property type="match status" value="1"/>
</dbReference>
<dbReference type="SUPFAM" id="SSF55469">
    <property type="entry name" value="FMN-dependent nitroreductase-like"/>
    <property type="match status" value="1"/>
</dbReference>
<dbReference type="Gene3D" id="3.40.109.10">
    <property type="entry name" value="NADH Oxidase"/>
    <property type="match status" value="1"/>
</dbReference>
<dbReference type="InterPro" id="IPR029479">
    <property type="entry name" value="Nitroreductase"/>
</dbReference>
<dbReference type="InterPro" id="IPR026021">
    <property type="entry name" value="YdjA-like"/>
</dbReference>
<feature type="binding site" evidence="8">
    <location>
        <position position="46"/>
    </location>
    <ligand>
        <name>FMN</name>
        <dbReference type="ChEBI" id="CHEBI:58210"/>
        <note>ligand shared between dimeric partners</note>
    </ligand>
</feature>
<gene>
    <name evidence="10" type="ORF">FPL14_21140</name>
</gene>
<dbReference type="Pfam" id="PF00881">
    <property type="entry name" value="Nitroreductase"/>
    <property type="match status" value="1"/>
</dbReference>
<feature type="binding site" description="in other chain" evidence="8">
    <location>
        <begin position="17"/>
        <end position="19"/>
    </location>
    <ligand>
        <name>FMN</name>
        <dbReference type="ChEBI" id="CHEBI:58210"/>
        <note>ligand shared between dimeric partners</note>
    </ligand>
</feature>
<organism evidence="10 11">
    <name type="scientific">Cohnella cholangitidis</name>
    <dbReference type="NCBI Taxonomy" id="2598458"/>
    <lineage>
        <taxon>Bacteria</taxon>
        <taxon>Bacillati</taxon>
        <taxon>Bacillota</taxon>
        <taxon>Bacilli</taxon>
        <taxon>Bacillales</taxon>
        <taxon>Paenibacillaceae</taxon>
        <taxon>Cohnella</taxon>
    </lineage>
</organism>
<dbReference type="RefSeq" id="WP_182299636.1">
    <property type="nucleotide sequence ID" value="NZ_CP041969.1"/>
</dbReference>
<keyword evidence="5 7" id="KW-0560">Oxidoreductase</keyword>
<keyword evidence="6 7" id="KW-0520">NAD</keyword>
<keyword evidence="4 7" id="KW-0521">NADP</keyword>
<dbReference type="AlphaFoldDB" id="A0A7G5C2G8"/>
<proteinExistence type="inferred from homology"/>
<accession>A0A7G5C2G8</accession>
<dbReference type="PIRSF" id="PIRSF000232">
    <property type="entry name" value="YdjA"/>
    <property type="match status" value="1"/>
</dbReference>
<evidence type="ECO:0000256" key="1">
    <source>
        <dbReference type="ARBA" id="ARBA00007118"/>
    </source>
</evidence>
<keyword evidence="11" id="KW-1185">Reference proteome</keyword>
<comment type="similarity">
    <text evidence="1 7">Belongs to the nitroreductase family.</text>
</comment>
<sequence length="188" mass="21921">MSDENYTYPVAELLRNRRTIRQFKSDFVPLELLLELLNIANWAPNHGLREPWRFILYRKEARATFADAVIRSMSAEDRARLEAQKRDDYAKIPYHLIVVMKEDPRQKQWDEDYGAACSWIQSFQLAAWERGLGVVWKTNNFVYSPHFREAVGVQAGEKVVGVLHIGYPEVIPEPRPRTPAEERLTLHG</sequence>
<evidence type="ECO:0000256" key="8">
    <source>
        <dbReference type="PIRSR" id="PIRSR000232-1"/>
    </source>
</evidence>
<evidence type="ECO:0000256" key="7">
    <source>
        <dbReference type="PIRNR" id="PIRNR000232"/>
    </source>
</evidence>
<dbReference type="KEGG" id="cchl:FPL14_21140"/>
<dbReference type="PANTHER" id="PTHR43821:SF1">
    <property type="entry name" value="NAD(P)H NITROREDUCTASE YDJA-RELATED"/>
    <property type="match status" value="1"/>
</dbReference>
<dbReference type="PANTHER" id="PTHR43821">
    <property type="entry name" value="NAD(P)H NITROREDUCTASE YDJA-RELATED"/>
    <property type="match status" value="1"/>
</dbReference>
<dbReference type="Proteomes" id="UP000515679">
    <property type="component" value="Chromosome"/>
</dbReference>
<name>A0A7G5C2G8_9BACL</name>
<dbReference type="GO" id="GO:0016491">
    <property type="term" value="F:oxidoreductase activity"/>
    <property type="evidence" value="ECO:0007669"/>
    <property type="project" value="UniProtKB-UniRule"/>
</dbReference>
<keyword evidence="3 7" id="KW-0288">FMN</keyword>
<dbReference type="EC" id="1.-.-.-" evidence="7"/>
<evidence type="ECO:0000313" key="10">
    <source>
        <dbReference type="EMBL" id="QMV43402.1"/>
    </source>
</evidence>
<evidence type="ECO:0000256" key="2">
    <source>
        <dbReference type="ARBA" id="ARBA00022630"/>
    </source>
</evidence>
<protein>
    <recommendedName>
        <fullName evidence="7">Putative NAD(P)H nitroreductase</fullName>
        <ecNumber evidence="7">1.-.-.-</ecNumber>
    </recommendedName>
</protein>
<dbReference type="InterPro" id="IPR000415">
    <property type="entry name" value="Nitroreductase-like"/>
</dbReference>
<evidence type="ECO:0000256" key="3">
    <source>
        <dbReference type="ARBA" id="ARBA00022643"/>
    </source>
</evidence>
<feature type="binding site" description="in other chain" evidence="8">
    <location>
        <begin position="136"/>
        <end position="138"/>
    </location>
    <ligand>
        <name>FMN</name>
        <dbReference type="ChEBI" id="CHEBI:58210"/>
        <note>ligand shared between dimeric partners</note>
    </ligand>
</feature>
<dbReference type="InterPro" id="IPR052530">
    <property type="entry name" value="NAD(P)H_nitroreductase"/>
</dbReference>
<reference evidence="10 11" key="1">
    <citation type="submission" date="2019-07" db="EMBL/GenBank/DDBJ databases">
        <authorList>
            <person name="Kim J.K."/>
            <person name="Cheong H.-M."/>
            <person name="Choi Y."/>
            <person name="Hwang K.J."/>
            <person name="Lee S."/>
            <person name="Choi C."/>
        </authorList>
    </citation>
    <scope>NUCLEOTIDE SEQUENCE [LARGE SCALE GENOMIC DNA]</scope>
    <source>
        <strain evidence="10 11">KS 22</strain>
    </source>
</reference>
<evidence type="ECO:0000256" key="6">
    <source>
        <dbReference type="ARBA" id="ARBA00023027"/>
    </source>
</evidence>
<dbReference type="EMBL" id="CP041969">
    <property type="protein sequence ID" value="QMV43402.1"/>
    <property type="molecule type" value="Genomic_DNA"/>
</dbReference>
<evidence type="ECO:0000256" key="5">
    <source>
        <dbReference type="ARBA" id="ARBA00023002"/>
    </source>
</evidence>
<comment type="cofactor">
    <cofactor evidence="8">
        <name>FMN</name>
        <dbReference type="ChEBI" id="CHEBI:58210"/>
    </cofactor>
    <text evidence="8">Binds 1 FMN per subunit.</text>
</comment>
<evidence type="ECO:0000256" key="4">
    <source>
        <dbReference type="ARBA" id="ARBA00022857"/>
    </source>
</evidence>
<evidence type="ECO:0000259" key="9">
    <source>
        <dbReference type="Pfam" id="PF00881"/>
    </source>
</evidence>